<dbReference type="InterPro" id="IPR036135">
    <property type="entry name" value="MoeA_linker/N_sf"/>
</dbReference>
<accession>W1XGE0</accession>
<dbReference type="GO" id="GO:0032324">
    <property type="term" value="P:molybdopterin cofactor biosynthetic process"/>
    <property type="evidence" value="ECO:0007669"/>
    <property type="project" value="InterPro"/>
</dbReference>
<dbReference type="AlphaFoldDB" id="W1XGE0"/>
<dbReference type="EMBL" id="AZMM01016059">
    <property type="protein sequence ID" value="ETJ29408.1"/>
    <property type="molecule type" value="Genomic_DNA"/>
</dbReference>
<comment type="caution">
    <text evidence="1">The sequence shown here is derived from an EMBL/GenBank/DDBJ whole genome shotgun (WGS) entry which is preliminary data.</text>
</comment>
<organism evidence="1">
    <name type="scientific">human gut metagenome</name>
    <dbReference type="NCBI Taxonomy" id="408170"/>
    <lineage>
        <taxon>unclassified sequences</taxon>
        <taxon>metagenomes</taxon>
        <taxon>organismal metagenomes</taxon>
    </lineage>
</organism>
<sequence>MAVVTVEKALQLWDEALQTQVHKVETIDVKAAKGYVLVEDIIAPTDVPA</sequence>
<feature type="non-terminal residue" evidence="1">
    <location>
        <position position="49"/>
    </location>
</feature>
<evidence type="ECO:0000313" key="1">
    <source>
        <dbReference type="EMBL" id="ETJ29408.1"/>
    </source>
</evidence>
<reference evidence="1" key="1">
    <citation type="submission" date="2013-12" db="EMBL/GenBank/DDBJ databases">
        <title>A Varibaculum cambriense genome reconstructed from a premature infant gut community with otherwise low bacterial novelty that shifts toward anaerobic metabolism during the third week of life.</title>
        <authorList>
            <person name="Brown C.T."/>
            <person name="Sharon I."/>
            <person name="Thomas B.C."/>
            <person name="Castelle C.J."/>
            <person name="Morowitz M.J."/>
            <person name="Banfield J.F."/>
        </authorList>
    </citation>
    <scope>NUCLEOTIDE SEQUENCE</scope>
</reference>
<dbReference type="SUPFAM" id="SSF63882">
    <property type="entry name" value="MoeA N-terminal region -like"/>
    <property type="match status" value="1"/>
</dbReference>
<proteinExistence type="predicted"/>
<gene>
    <name evidence="1" type="ORF">Q604_UNBC16059G0001</name>
</gene>
<name>W1XGE0_9ZZZZ</name>
<protein>
    <submittedName>
        <fullName evidence="1">Molybdenum cofactor synthesis protein</fullName>
    </submittedName>
</protein>